<evidence type="ECO:0000313" key="2">
    <source>
        <dbReference type="Proteomes" id="UP000276133"/>
    </source>
</evidence>
<sequence>MFYLNCLNYHNKSKYINLKTFSPTRTKFKLFTFVTSSTSTPVLSSFSKQIVFFLQNIPRLLMRERINLDFDYLKGFRFDRWISGALARFRYTNK</sequence>
<reference evidence="1 2" key="1">
    <citation type="journal article" date="2018" name="Sci. Rep.">
        <title>Genomic signatures of local adaptation to the degree of environmental predictability in rotifers.</title>
        <authorList>
            <person name="Franch-Gras L."/>
            <person name="Hahn C."/>
            <person name="Garcia-Roger E.M."/>
            <person name="Carmona M.J."/>
            <person name="Serra M."/>
            <person name="Gomez A."/>
        </authorList>
    </citation>
    <scope>NUCLEOTIDE SEQUENCE [LARGE SCALE GENOMIC DNA]</scope>
    <source>
        <strain evidence="1">HYR1</strain>
    </source>
</reference>
<keyword evidence="2" id="KW-1185">Reference proteome</keyword>
<protein>
    <submittedName>
        <fullName evidence="1">Uncharacterized protein</fullName>
    </submittedName>
</protein>
<dbReference type="Proteomes" id="UP000276133">
    <property type="component" value="Unassembled WGS sequence"/>
</dbReference>
<dbReference type="EMBL" id="REGN01003373">
    <property type="protein sequence ID" value="RNA22942.1"/>
    <property type="molecule type" value="Genomic_DNA"/>
</dbReference>
<accession>A0A3M7RH92</accession>
<organism evidence="1 2">
    <name type="scientific">Brachionus plicatilis</name>
    <name type="common">Marine rotifer</name>
    <name type="synonym">Brachionus muelleri</name>
    <dbReference type="NCBI Taxonomy" id="10195"/>
    <lineage>
        <taxon>Eukaryota</taxon>
        <taxon>Metazoa</taxon>
        <taxon>Spiralia</taxon>
        <taxon>Gnathifera</taxon>
        <taxon>Rotifera</taxon>
        <taxon>Eurotatoria</taxon>
        <taxon>Monogononta</taxon>
        <taxon>Pseudotrocha</taxon>
        <taxon>Ploima</taxon>
        <taxon>Brachionidae</taxon>
        <taxon>Brachionus</taxon>
    </lineage>
</organism>
<evidence type="ECO:0000313" key="1">
    <source>
        <dbReference type="EMBL" id="RNA22942.1"/>
    </source>
</evidence>
<comment type="caution">
    <text evidence="1">The sequence shown here is derived from an EMBL/GenBank/DDBJ whole genome shotgun (WGS) entry which is preliminary data.</text>
</comment>
<gene>
    <name evidence="1" type="ORF">BpHYR1_005777</name>
</gene>
<proteinExistence type="predicted"/>
<name>A0A3M7RH92_BRAPC</name>
<dbReference type="AlphaFoldDB" id="A0A3M7RH92"/>